<proteinExistence type="predicted"/>
<name>A0A164T445_9AGAM</name>
<evidence type="ECO:0000313" key="2">
    <source>
        <dbReference type="EMBL" id="KZS92062.1"/>
    </source>
</evidence>
<evidence type="ECO:0000313" key="3">
    <source>
        <dbReference type="Proteomes" id="UP000076722"/>
    </source>
</evidence>
<dbReference type="Proteomes" id="UP000076722">
    <property type="component" value="Unassembled WGS sequence"/>
</dbReference>
<gene>
    <name evidence="2" type="ORF">SISNIDRAFT_486994</name>
</gene>
<dbReference type="Pfam" id="PF20149">
    <property type="entry name" value="DUF6532"/>
    <property type="match status" value="1"/>
</dbReference>
<protein>
    <recommendedName>
        <fullName evidence="1">DUF6532 domain-containing protein</fullName>
    </recommendedName>
</protein>
<dbReference type="AlphaFoldDB" id="A0A164T445"/>
<accession>A0A164T445</accession>
<dbReference type="InterPro" id="IPR045341">
    <property type="entry name" value="DUF6532"/>
</dbReference>
<dbReference type="PROSITE" id="PS00018">
    <property type="entry name" value="EF_HAND_1"/>
    <property type="match status" value="1"/>
</dbReference>
<keyword evidence="3" id="KW-1185">Reference proteome</keyword>
<organism evidence="2 3">
    <name type="scientific">Sistotremastrum niveocremeum HHB9708</name>
    <dbReference type="NCBI Taxonomy" id="1314777"/>
    <lineage>
        <taxon>Eukaryota</taxon>
        <taxon>Fungi</taxon>
        <taxon>Dikarya</taxon>
        <taxon>Basidiomycota</taxon>
        <taxon>Agaricomycotina</taxon>
        <taxon>Agaricomycetes</taxon>
        <taxon>Sistotremastrales</taxon>
        <taxon>Sistotremastraceae</taxon>
        <taxon>Sertulicium</taxon>
        <taxon>Sertulicium niveocremeum</taxon>
    </lineage>
</organism>
<dbReference type="EMBL" id="KV419412">
    <property type="protein sequence ID" value="KZS92062.1"/>
    <property type="molecule type" value="Genomic_DNA"/>
</dbReference>
<dbReference type="STRING" id="1314777.A0A164T445"/>
<evidence type="ECO:0000259" key="1">
    <source>
        <dbReference type="Pfam" id="PF20149"/>
    </source>
</evidence>
<sequence>MRQVTKTAWRIIRARVVTENAWPEHGKLQAFIQDAWTMANEIHNRNYHLTDNVGCSLGKRQTQVNSETIGKTRLAVVNAYKFDLSPTAKAHEANRVKAELLIPKGRYHALELVNGLTPCKPFQHSIIQEILNAMFYQNRKDEGPAYPDMFEPAPKPLIALILSAVQYSILEFRHGKRDVQDFKADRARPLYEKVLRELTEREETHPEYILGIRETLTRNAHLCLGLDQDDEDLDMENNMSREEFEASLF</sequence>
<dbReference type="OrthoDB" id="3257342at2759"/>
<dbReference type="InterPro" id="IPR018247">
    <property type="entry name" value="EF_Hand_1_Ca_BS"/>
</dbReference>
<feature type="domain" description="DUF6532" evidence="1">
    <location>
        <begin position="8"/>
        <end position="199"/>
    </location>
</feature>
<reference evidence="2 3" key="1">
    <citation type="journal article" date="2016" name="Mol. Biol. Evol.">
        <title>Comparative Genomics of Early-Diverging Mushroom-Forming Fungi Provides Insights into the Origins of Lignocellulose Decay Capabilities.</title>
        <authorList>
            <person name="Nagy L.G."/>
            <person name="Riley R."/>
            <person name="Tritt A."/>
            <person name="Adam C."/>
            <person name="Daum C."/>
            <person name="Floudas D."/>
            <person name="Sun H."/>
            <person name="Yadav J.S."/>
            <person name="Pangilinan J."/>
            <person name="Larsson K.H."/>
            <person name="Matsuura K."/>
            <person name="Barry K."/>
            <person name="Labutti K."/>
            <person name="Kuo R."/>
            <person name="Ohm R.A."/>
            <person name="Bhattacharya S.S."/>
            <person name="Shirouzu T."/>
            <person name="Yoshinaga Y."/>
            <person name="Martin F.M."/>
            <person name="Grigoriev I.V."/>
            <person name="Hibbett D.S."/>
        </authorList>
    </citation>
    <scope>NUCLEOTIDE SEQUENCE [LARGE SCALE GENOMIC DNA]</scope>
    <source>
        <strain evidence="2 3">HHB9708</strain>
    </source>
</reference>